<feature type="transmembrane region" description="Helical" evidence="5">
    <location>
        <begin position="99"/>
        <end position="120"/>
    </location>
</feature>
<comment type="subcellular location">
    <subcellularLocation>
        <location evidence="1">Membrane</location>
        <topology evidence="1">Multi-pass membrane protein</topology>
    </subcellularLocation>
</comment>
<sequence length="646" mass="69366">MPGSEENPGDRKISEAEAEKSDKMLRRALGRWDIAFLVIGAMIGSGWLFGSEGAATAAGPGAILSWIIAGFLMIFVALTFAEIGGMLPKSGGIVRYPQYAYGGFASFILAWSYLLSAVTVAPSEAIAAVTYMSTYIPQLYTSSGITLAGIGVAALLTIFFFLLNWYGVQVMGKTNTGVGWWKLIIPTLTFILLIGLAMHATNFTAMPGGFIPYGAAAIFLAIPTTGIAYSYLGFRQGVDFSGEARKPTDVVWGTILGFIIVMAIYVLLQVSFIGAVDWSKLHILNSQGQVVGPISPGDWADLGKTELASGPFYEIMTLSGVAVLAGFGIILLIDAIVSPSGTGWIYIGTTSRTIYGMAADGHLPSAFLKLNRYKVPLLPMIASLVIGLIFLLPFPTWFAISSFITSTTVFTYVVSGPALMSFRKTIPDAPRPLRLPAASLIAAIASIAAYLIVYWSTFYTLWFVFALVMGGLPLFYMYTMVNRYNVNRTSAAAAGIIYWAILIISTYFLIYKPIIAPTGWPSPTPSTIPLTAGAALDFTIYILITLAMTIGFTLWLSSTTANKDAAKHVRAGWWVVAVIFTSVILSFLGSANYGLVFTTAVIPFPWDVVVAALIALALYFYGTYSGILTDDLMVALKEMGISAAPQ</sequence>
<feature type="transmembrane region" description="Helical" evidence="5">
    <location>
        <begin position="375"/>
        <end position="394"/>
    </location>
</feature>
<evidence type="ECO:0000256" key="1">
    <source>
        <dbReference type="ARBA" id="ARBA00004141"/>
    </source>
</evidence>
<keyword evidence="2 5" id="KW-0812">Transmembrane</keyword>
<feature type="transmembrane region" description="Helical" evidence="5">
    <location>
        <begin position="210"/>
        <end position="229"/>
    </location>
</feature>
<dbReference type="Proteomes" id="UP000610960">
    <property type="component" value="Unassembled WGS sequence"/>
</dbReference>
<feature type="transmembrane region" description="Helical" evidence="5">
    <location>
        <begin position="140"/>
        <end position="166"/>
    </location>
</feature>
<evidence type="ECO:0000313" key="7">
    <source>
        <dbReference type="Proteomes" id="UP000610960"/>
    </source>
</evidence>
<evidence type="ECO:0000256" key="2">
    <source>
        <dbReference type="ARBA" id="ARBA00022692"/>
    </source>
</evidence>
<protein>
    <submittedName>
        <fullName evidence="6">Amino acid permease</fullName>
    </submittedName>
</protein>
<dbReference type="Pfam" id="PF13520">
    <property type="entry name" value="AA_permease_2"/>
    <property type="match status" value="1"/>
</dbReference>
<dbReference type="GO" id="GO:0016020">
    <property type="term" value="C:membrane"/>
    <property type="evidence" value="ECO:0007669"/>
    <property type="project" value="UniProtKB-SubCell"/>
</dbReference>
<dbReference type="RefSeq" id="WP_188596558.1">
    <property type="nucleotide sequence ID" value="NZ_BMNL01000003.1"/>
</dbReference>
<gene>
    <name evidence="6" type="ORF">GCM10007981_12250</name>
</gene>
<evidence type="ECO:0000256" key="4">
    <source>
        <dbReference type="ARBA" id="ARBA00023136"/>
    </source>
</evidence>
<dbReference type="InterPro" id="IPR002293">
    <property type="entry name" value="AA/rel_permease1"/>
</dbReference>
<accession>A0A830GXF8</accession>
<keyword evidence="4 5" id="KW-0472">Membrane</keyword>
<name>A0A830GXF8_9CREN</name>
<dbReference type="Gene3D" id="1.20.1740.10">
    <property type="entry name" value="Amino acid/polyamine transporter I"/>
    <property type="match status" value="1"/>
</dbReference>
<keyword evidence="3 5" id="KW-1133">Transmembrane helix</keyword>
<feature type="transmembrane region" description="Helical" evidence="5">
    <location>
        <begin position="459"/>
        <end position="479"/>
    </location>
</feature>
<feature type="transmembrane region" description="Helical" evidence="5">
    <location>
        <begin position="568"/>
        <end position="588"/>
    </location>
</feature>
<feature type="transmembrane region" description="Helical" evidence="5">
    <location>
        <begin position="400"/>
        <end position="421"/>
    </location>
</feature>
<dbReference type="AlphaFoldDB" id="A0A830GXF8"/>
<dbReference type="GO" id="GO:0022857">
    <property type="term" value="F:transmembrane transporter activity"/>
    <property type="evidence" value="ECO:0007669"/>
    <property type="project" value="InterPro"/>
</dbReference>
<feature type="transmembrane region" description="Helical" evidence="5">
    <location>
        <begin position="178"/>
        <end position="198"/>
    </location>
</feature>
<keyword evidence="7" id="KW-1185">Reference proteome</keyword>
<evidence type="ECO:0000313" key="6">
    <source>
        <dbReference type="EMBL" id="GGP21241.1"/>
    </source>
</evidence>
<feature type="transmembrane region" description="Helical" evidence="5">
    <location>
        <begin position="530"/>
        <end position="556"/>
    </location>
</feature>
<dbReference type="PANTHER" id="PTHR47547:SF1">
    <property type="entry name" value="ASPARTATE-PROTON SYMPORTER"/>
    <property type="match status" value="1"/>
</dbReference>
<proteinExistence type="predicted"/>
<feature type="transmembrane region" description="Helical" evidence="5">
    <location>
        <begin position="250"/>
        <end position="276"/>
    </location>
</feature>
<reference evidence="6" key="1">
    <citation type="journal article" date="2014" name="Int. J. Syst. Evol. Microbiol.">
        <title>Complete genome sequence of Corynebacterium casei LMG S-19264T (=DSM 44701T), isolated from a smear-ripened cheese.</title>
        <authorList>
            <consortium name="US DOE Joint Genome Institute (JGI-PGF)"/>
            <person name="Walter F."/>
            <person name="Albersmeier A."/>
            <person name="Kalinowski J."/>
            <person name="Ruckert C."/>
        </authorList>
    </citation>
    <scope>NUCLEOTIDE SEQUENCE</scope>
    <source>
        <strain evidence="6">JCM 10088</strain>
    </source>
</reference>
<feature type="transmembrane region" description="Helical" evidence="5">
    <location>
        <begin position="315"/>
        <end position="337"/>
    </location>
</feature>
<dbReference type="PANTHER" id="PTHR47547">
    <property type="match status" value="1"/>
</dbReference>
<dbReference type="OrthoDB" id="43026at2157"/>
<feature type="transmembrane region" description="Helical" evidence="5">
    <location>
        <begin position="608"/>
        <end position="629"/>
    </location>
</feature>
<evidence type="ECO:0000256" key="5">
    <source>
        <dbReference type="SAM" id="Phobius"/>
    </source>
</evidence>
<feature type="transmembrane region" description="Helical" evidence="5">
    <location>
        <begin position="433"/>
        <end position="453"/>
    </location>
</feature>
<dbReference type="InterPro" id="IPR052962">
    <property type="entry name" value="AA_Transporter_AGT"/>
</dbReference>
<feature type="transmembrane region" description="Helical" evidence="5">
    <location>
        <begin position="62"/>
        <end position="87"/>
    </location>
</feature>
<dbReference type="EMBL" id="BMNL01000003">
    <property type="protein sequence ID" value="GGP21241.1"/>
    <property type="molecule type" value="Genomic_DNA"/>
</dbReference>
<comment type="caution">
    <text evidence="6">The sequence shown here is derived from an EMBL/GenBank/DDBJ whole genome shotgun (WGS) entry which is preliminary data.</text>
</comment>
<feature type="transmembrane region" description="Helical" evidence="5">
    <location>
        <begin position="491"/>
        <end position="510"/>
    </location>
</feature>
<evidence type="ECO:0000256" key="3">
    <source>
        <dbReference type="ARBA" id="ARBA00022989"/>
    </source>
</evidence>
<organism evidence="6 7">
    <name type="scientific">Thermocladium modestius</name>
    <dbReference type="NCBI Taxonomy" id="62609"/>
    <lineage>
        <taxon>Archaea</taxon>
        <taxon>Thermoproteota</taxon>
        <taxon>Thermoprotei</taxon>
        <taxon>Thermoproteales</taxon>
        <taxon>Thermoproteaceae</taxon>
        <taxon>Thermocladium</taxon>
    </lineage>
</organism>
<feature type="transmembrane region" description="Helical" evidence="5">
    <location>
        <begin position="32"/>
        <end position="50"/>
    </location>
</feature>
<reference evidence="6" key="2">
    <citation type="submission" date="2020-09" db="EMBL/GenBank/DDBJ databases">
        <authorList>
            <person name="Sun Q."/>
            <person name="Ohkuma M."/>
        </authorList>
    </citation>
    <scope>NUCLEOTIDE SEQUENCE</scope>
    <source>
        <strain evidence="6">JCM 10088</strain>
    </source>
</reference>